<feature type="transmembrane region" description="Helical" evidence="1">
    <location>
        <begin position="163"/>
        <end position="187"/>
    </location>
</feature>
<dbReference type="RefSeq" id="WP_115308037.1">
    <property type="nucleotide sequence ID" value="NZ_CP091516.1"/>
</dbReference>
<protein>
    <submittedName>
        <fullName evidence="2">Uncharacterized protein</fullName>
    </submittedName>
</protein>
<keyword evidence="1" id="KW-1133">Transmembrane helix</keyword>
<accession>A0A377QZH3</accession>
<dbReference type="Proteomes" id="UP000254293">
    <property type="component" value="Unassembled WGS sequence"/>
</dbReference>
<evidence type="ECO:0000313" key="3">
    <source>
        <dbReference type="Proteomes" id="UP000254293"/>
    </source>
</evidence>
<name>A0A377QZH3_9NEIS</name>
<sequence>MFYKSYKNLIHSIRNTEFILFGFVFVVFFFHSMVFYFLSRERNLLLKEWAVPDNIEYVVEEGGRYVTDRLSFNFNGINYSASCASEETENVSINAPCNKNFYNKTLIGRNVKIFETATYSKRDVRGILISGDFIEKDKYVIYRFIKNEDFFITRLKKDKFNVYFGKVIFIIFLTAAFISLICLLISAKYNLFPHDED</sequence>
<proteinExistence type="predicted"/>
<gene>
    <name evidence="2" type="ORF">NCTC13336_01037</name>
</gene>
<evidence type="ECO:0000313" key="2">
    <source>
        <dbReference type="EMBL" id="STR00814.1"/>
    </source>
</evidence>
<organism evidence="2 3">
    <name type="scientific">Kingella potus</name>
    <dbReference type="NCBI Taxonomy" id="265175"/>
    <lineage>
        <taxon>Bacteria</taxon>
        <taxon>Pseudomonadati</taxon>
        <taxon>Pseudomonadota</taxon>
        <taxon>Betaproteobacteria</taxon>
        <taxon>Neisseriales</taxon>
        <taxon>Neisseriaceae</taxon>
        <taxon>Kingella</taxon>
    </lineage>
</organism>
<dbReference type="AlphaFoldDB" id="A0A377QZH3"/>
<keyword evidence="1" id="KW-0472">Membrane</keyword>
<dbReference type="EMBL" id="UGJJ01000001">
    <property type="protein sequence ID" value="STR00814.1"/>
    <property type="molecule type" value="Genomic_DNA"/>
</dbReference>
<keyword evidence="1" id="KW-0812">Transmembrane</keyword>
<feature type="transmembrane region" description="Helical" evidence="1">
    <location>
        <begin position="18"/>
        <end position="38"/>
    </location>
</feature>
<keyword evidence="3" id="KW-1185">Reference proteome</keyword>
<evidence type="ECO:0000256" key="1">
    <source>
        <dbReference type="SAM" id="Phobius"/>
    </source>
</evidence>
<reference evidence="2 3" key="1">
    <citation type="submission" date="2018-06" db="EMBL/GenBank/DDBJ databases">
        <authorList>
            <consortium name="Pathogen Informatics"/>
            <person name="Doyle S."/>
        </authorList>
    </citation>
    <scope>NUCLEOTIDE SEQUENCE [LARGE SCALE GENOMIC DNA]</scope>
    <source>
        <strain evidence="2 3">NCTC13336</strain>
    </source>
</reference>